<evidence type="ECO:0000313" key="2">
    <source>
        <dbReference type="Proteomes" id="UP000032675"/>
    </source>
</evidence>
<proteinExistence type="predicted"/>
<gene>
    <name evidence="1" type="ORF">Geu3261_0160_003</name>
</gene>
<protein>
    <submittedName>
        <fullName evidence="1">Uncharacterized protein</fullName>
    </submittedName>
</protein>
<dbReference type="Proteomes" id="UP000032675">
    <property type="component" value="Unassembled WGS sequence"/>
</dbReference>
<comment type="caution">
    <text evidence="1">The sequence shown here is derived from an EMBL/GenBank/DDBJ whole genome shotgun (WGS) entry which is preliminary data.</text>
</comment>
<organism evidence="1 2">
    <name type="scientific">Komagataeibacter europaeus NBRC 3261</name>
    <dbReference type="NCBI Taxonomy" id="1234669"/>
    <lineage>
        <taxon>Bacteria</taxon>
        <taxon>Pseudomonadati</taxon>
        <taxon>Pseudomonadota</taxon>
        <taxon>Alphaproteobacteria</taxon>
        <taxon>Acetobacterales</taxon>
        <taxon>Acetobacteraceae</taxon>
        <taxon>Komagataeibacter</taxon>
    </lineage>
</organism>
<name>A0A0D6Q1W2_KOMEU</name>
<dbReference type="EMBL" id="BANI01000141">
    <property type="protein sequence ID" value="GAN97278.1"/>
    <property type="molecule type" value="Genomic_DNA"/>
</dbReference>
<sequence>MSNLFRDDLSQFAVIQGRCITIDAYKFGGTPGGRVRHKVLQKAFLDADRQPAATTCFHAAYQAFIGLSMPAPK</sequence>
<accession>A0A0D6Q1W2</accession>
<dbReference type="AlphaFoldDB" id="A0A0D6Q1W2"/>
<evidence type="ECO:0000313" key="1">
    <source>
        <dbReference type="EMBL" id="GAN97278.1"/>
    </source>
</evidence>
<reference evidence="1 2" key="1">
    <citation type="submission" date="2012-11" db="EMBL/GenBank/DDBJ databases">
        <title>Whole genome sequence of Gluconacetobacter europaeus NBRC3261.</title>
        <authorList>
            <person name="Azuma Y."/>
            <person name="Higashiura N."/>
            <person name="Hirakawa H."/>
            <person name="Matsushita K."/>
        </authorList>
    </citation>
    <scope>NUCLEOTIDE SEQUENCE [LARGE SCALE GENOMIC DNA]</scope>
    <source>
        <strain evidence="1 2">NBRC 3261</strain>
    </source>
</reference>